<evidence type="ECO:0008006" key="3">
    <source>
        <dbReference type="Google" id="ProtNLM"/>
    </source>
</evidence>
<geneLocation type="plasmid" evidence="1 2">
    <name>punmamed2</name>
</geneLocation>
<dbReference type="InterPro" id="IPR036390">
    <property type="entry name" value="WH_DNA-bd_sf"/>
</dbReference>
<keyword evidence="1" id="KW-0614">Plasmid</keyword>
<dbReference type="Proteomes" id="UP001061298">
    <property type="component" value="Plasmid punmamed2"/>
</dbReference>
<proteinExistence type="predicted"/>
<reference evidence="1" key="1">
    <citation type="submission" date="2022-10" db="EMBL/GenBank/DDBJ databases">
        <authorList>
            <person name="Mo P."/>
        </authorList>
    </citation>
    <scope>NUCLEOTIDE SEQUENCE</scope>
    <source>
        <strain evidence="1">HUAS 13-4</strain>
        <plasmid evidence="1">punmamed2</plasmid>
    </source>
</reference>
<name>A0ABY6EEB7_9ACTN</name>
<organism evidence="1 2">
    <name type="scientific">Streptomyces cynarae</name>
    <dbReference type="NCBI Taxonomy" id="2981134"/>
    <lineage>
        <taxon>Bacteria</taxon>
        <taxon>Bacillati</taxon>
        <taxon>Actinomycetota</taxon>
        <taxon>Actinomycetes</taxon>
        <taxon>Kitasatosporales</taxon>
        <taxon>Streptomycetaceae</taxon>
        <taxon>Streptomyces</taxon>
    </lineage>
</organism>
<dbReference type="InterPro" id="IPR036388">
    <property type="entry name" value="WH-like_DNA-bd_sf"/>
</dbReference>
<evidence type="ECO:0000313" key="2">
    <source>
        <dbReference type="Proteomes" id="UP001061298"/>
    </source>
</evidence>
<accession>A0ABY6EEB7</accession>
<dbReference type="EMBL" id="CP106794">
    <property type="protein sequence ID" value="UXY25051.1"/>
    <property type="molecule type" value="Genomic_DNA"/>
</dbReference>
<dbReference type="SUPFAM" id="SSF46785">
    <property type="entry name" value="Winged helix' DNA-binding domain"/>
    <property type="match status" value="1"/>
</dbReference>
<evidence type="ECO:0000313" key="1">
    <source>
        <dbReference type="EMBL" id="UXY25051.1"/>
    </source>
</evidence>
<gene>
    <name evidence="1" type="ORF">N8I84_42285</name>
</gene>
<sequence>MAEVMSPVVSERIWALPVSGASVKFLQYLLYRSDFGGQLPIRQKDMAREFRVTPQAVSNLIAPLCELNIVLRPRNEDGRKSNSYRLHPLAAKYASPEDMEASFRKAIASIKAGDLPTLKLPAYAAVPPAADGRPDLHVA</sequence>
<dbReference type="Gene3D" id="1.10.10.10">
    <property type="entry name" value="Winged helix-like DNA-binding domain superfamily/Winged helix DNA-binding domain"/>
    <property type="match status" value="1"/>
</dbReference>
<dbReference type="RefSeq" id="WP_263235373.1">
    <property type="nucleotide sequence ID" value="NZ_CP106794.1"/>
</dbReference>
<keyword evidence="2" id="KW-1185">Reference proteome</keyword>
<protein>
    <recommendedName>
        <fullName evidence="3">MarR family transcriptional regulator</fullName>
    </recommendedName>
</protein>